<gene>
    <name evidence="3" type="ORF">FVE85_3631</name>
</gene>
<organism evidence="3 4">
    <name type="scientific">Porphyridium purpureum</name>
    <name type="common">Red alga</name>
    <name type="synonym">Porphyridium cruentum</name>
    <dbReference type="NCBI Taxonomy" id="35688"/>
    <lineage>
        <taxon>Eukaryota</taxon>
        <taxon>Rhodophyta</taxon>
        <taxon>Bangiophyceae</taxon>
        <taxon>Porphyridiales</taxon>
        <taxon>Porphyridiaceae</taxon>
        <taxon>Porphyridium</taxon>
    </lineage>
</organism>
<evidence type="ECO:0000256" key="1">
    <source>
        <dbReference type="SAM" id="MobiDB-lite"/>
    </source>
</evidence>
<dbReference type="InterPro" id="IPR003903">
    <property type="entry name" value="UIM_dom"/>
</dbReference>
<dbReference type="Gene3D" id="3.40.30.10">
    <property type="entry name" value="Glutaredoxin"/>
    <property type="match status" value="1"/>
</dbReference>
<dbReference type="SUPFAM" id="SSF54236">
    <property type="entry name" value="Ubiquitin-like"/>
    <property type="match status" value="1"/>
</dbReference>
<dbReference type="InterPro" id="IPR029071">
    <property type="entry name" value="Ubiquitin-like_domsf"/>
</dbReference>
<dbReference type="CDD" id="cd02958">
    <property type="entry name" value="UAS"/>
    <property type="match status" value="1"/>
</dbReference>
<dbReference type="PANTHER" id="PTHR23322:SF6">
    <property type="entry name" value="UBX DOMAIN-CONTAINING PROTEIN 7"/>
    <property type="match status" value="1"/>
</dbReference>
<feature type="region of interest" description="Disordered" evidence="1">
    <location>
        <begin position="52"/>
        <end position="83"/>
    </location>
</feature>
<dbReference type="InterPro" id="IPR036249">
    <property type="entry name" value="Thioredoxin-like_sf"/>
</dbReference>
<feature type="compositionally biased region" description="Basic and acidic residues" evidence="1">
    <location>
        <begin position="69"/>
        <end position="79"/>
    </location>
</feature>
<dbReference type="InterPro" id="IPR006577">
    <property type="entry name" value="UAS"/>
</dbReference>
<dbReference type="SMART" id="SM00726">
    <property type="entry name" value="UIM"/>
    <property type="match status" value="3"/>
</dbReference>
<dbReference type="OrthoDB" id="270602at2759"/>
<dbReference type="PANTHER" id="PTHR23322">
    <property type="entry name" value="FAS-ASSOCIATED PROTEIN"/>
    <property type="match status" value="1"/>
</dbReference>
<dbReference type="SMART" id="SM00594">
    <property type="entry name" value="UAS"/>
    <property type="match status" value="1"/>
</dbReference>
<dbReference type="GO" id="GO:0005634">
    <property type="term" value="C:nucleus"/>
    <property type="evidence" value="ECO:0007669"/>
    <property type="project" value="TreeGrafter"/>
</dbReference>
<name>A0A5J4YNC7_PORPP</name>
<dbReference type="InterPro" id="IPR001012">
    <property type="entry name" value="UBX_dom"/>
</dbReference>
<dbReference type="CDD" id="cd01767">
    <property type="entry name" value="UBX"/>
    <property type="match status" value="1"/>
</dbReference>
<reference evidence="4" key="1">
    <citation type="journal article" date="2019" name="Nat. Commun.">
        <title>Expansion of phycobilisome linker gene families in mesophilic red algae.</title>
        <authorList>
            <person name="Lee J."/>
            <person name="Kim D."/>
            <person name="Bhattacharya D."/>
            <person name="Yoon H.S."/>
        </authorList>
    </citation>
    <scope>NUCLEOTIDE SEQUENCE [LARGE SCALE GENOMIC DNA]</scope>
    <source>
        <strain evidence="4">CCMP 1328</strain>
    </source>
</reference>
<dbReference type="EMBL" id="VRMN01000010">
    <property type="protein sequence ID" value="KAA8492193.1"/>
    <property type="molecule type" value="Genomic_DNA"/>
</dbReference>
<dbReference type="SUPFAM" id="SSF52833">
    <property type="entry name" value="Thioredoxin-like"/>
    <property type="match status" value="1"/>
</dbReference>
<accession>A0A5J4YNC7</accession>
<dbReference type="Gene3D" id="3.10.20.90">
    <property type="entry name" value="Phosphatidylinositol 3-kinase Catalytic Subunit, Chain A, domain 1"/>
    <property type="match status" value="1"/>
</dbReference>
<feature type="compositionally biased region" description="Basic and acidic residues" evidence="1">
    <location>
        <begin position="560"/>
        <end position="599"/>
    </location>
</feature>
<dbReference type="InterPro" id="IPR050730">
    <property type="entry name" value="UBX_domain-protein"/>
</dbReference>
<evidence type="ECO:0000313" key="3">
    <source>
        <dbReference type="EMBL" id="KAA8492193.1"/>
    </source>
</evidence>
<evidence type="ECO:0000313" key="4">
    <source>
        <dbReference type="Proteomes" id="UP000324585"/>
    </source>
</evidence>
<keyword evidence="4" id="KW-1185">Reference proteome</keyword>
<evidence type="ECO:0000259" key="2">
    <source>
        <dbReference type="PROSITE" id="PS50033"/>
    </source>
</evidence>
<dbReference type="SMART" id="SM00166">
    <property type="entry name" value="UBX"/>
    <property type="match status" value="1"/>
</dbReference>
<comment type="caution">
    <text evidence="3">The sequence shown here is derived from an EMBL/GenBank/DDBJ whole genome shotgun (WGS) entry which is preliminary data.</text>
</comment>
<dbReference type="Pfam" id="PF13899">
    <property type="entry name" value="Thioredoxin_7"/>
    <property type="match status" value="1"/>
</dbReference>
<dbReference type="OMA" id="NAMASTW"/>
<sequence length="690" mass="74369">MSVSMSAADAEVVAQFMSITGVTSEDYAKDMLNAAGLDLEQSLAQHFAIQDAGGGVPHDAAPAAGPRAAHSDAQHHEGAPQEEADLDAALAASLAEEQGAGASIAQSDSAVTAGNVSRRGQRQRARRPSLPGDRDATGVGALDSDFVRPPMQQRVQRLVDNVPESAHSASERMALRHGFSAAFDIHADEPPVSRQSPPGPALGLPDRSGSAAQQARSRLMAPLPSFRDRAATAVVSDADGVFNPLAQAQAHAQAQAESLAPNERRFTSSLTNMYRPPSQMLFYGSLERALEAGQRDRKWVLVNIQGHDDFRSHVLNSDVWNDETVQELVKASFLLWQRYSVSADGEQYRTYYPFSCLPHVALLDPRSGERLVEWNSSGVEDMDSLSKSALLENLMEFLDSHSLEGNATGPAHRRRSNALRKRAADAAAAADVVASQSASHGAANHFSDHDVLMDEDAQMAAAIAASLEQTAAPLSSSVEIDVDAMDESEESGDAVAVTSATLNAAPAVGANAHSSAASAFDYGPPRYVPPPQGNLDPVLREARDIRREQDEEYAMALAMDRSREENAREAEERARLESMQRERALNEQEVRKQTKRAEVPLEPPPASSGSGGTVTQLAVRMLDGSRRLRRFEARNTVRNVYDFVISETGLEESEFDLVSGFPQKVLPATHQLTLEQAGLVPNGLLTVRKR</sequence>
<dbReference type="AlphaFoldDB" id="A0A5J4YNC7"/>
<feature type="region of interest" description="Disordered" evidence="1">
    <location>
        <begin position="99"/>
        <end position="149"/>
    </location>
</feature>
<feature type="region of interest" description="Disordered" evidence="1">
    <location>
        <begin position="188"/>
        <end position="216"/>
    </location>
</feature>
<dbReference type="GO" id="GO:0043161">
    <property type="term" value="P:proteasome-mediated ubiquitin-dependent protein catabolic process"/>
    <property type="evidence" value="ECO:0007669"/>
    <property type="project" value="TreeGrafter"/>
</dbReference>
<feature type="compositionally biased region" description="Low complexity" evidence="1">
    <location>
        <begin position="57"/>
        <end position="68"/>
    </location>
</feature>
<dbReference type="PROSITE" id="PS50033">
    <property type="entry name" value="UBX"/>
    <property type="match status" value="1"/>
</dbReference>
<dbReference type="Pfam" id="PF14555">
    <property type="entry name" value="UBA_4"/>
    <property type="match status" value="1"/>
</dbReference>
<proteinExistence type="predicted"/>
<feature type="domain" description="UBX" evidence="2">
    <location>
        <begin position="610"/>
        <end position="687"/>
    </location>
</feature>
<protein>
    <submittedName>
        <fullName evidence="3">UBX domain-containing protein 7</fullName>
    </submittedName>
</protein>
<feature type="compositionally biased region" description="Polar residues" evidence="1">
    <location>
        <begin position="104"/>
        <end position="115"/>
    </location>
</feature>
<feature type="region of interest" description="Disordered" evidence="1">
    <location>
        <begin position="560"/>
        <end position="613"/>
    </location>
</feature>
<dbReference type="GO" id="GO:0043130">
    <property type="term" value="F:ubiquitin binding"/>
    <property type="evidence" value="ECO:0007669"/>
    <property type="project" value="TreeGrafter"/>
</dbReference>
<dbReference type="Proteomes" id="UP000324585">
    <property type="component" value="Unassembled WGS sequence"/>
</dbReference>
<dbReference type="Pfam" id="PF00789">
    <property type="entry name" value="UBX"/>
    <property type="match status" value="1"/>
</dbReference>